<keyword evidence="12" id="KW-0689">Ribosomal protein</keyword>
<dbReference type="GO" id="GO:0051539">
    <property type="term" value="F:4 iron, 4 sulfur cluster binding"/>
    <property type="evidence" value="ECO:0007669"/>
    <property type="project" value="UniProtKB-UniRule"/>
</dbReference>
<feature type="domain" description="TRAM" evidence="9">
    <location>
        <begin position="370"/>
        <end position="435"/>
    </location>
</feature>
<dbReference type="InterPro" id="IPR058240">
    <property type="entry name" value="rSAM_sf"/>
</dbReference>
<keyword evidence="7 8" id="KW-0411">Iron-sulfur</keyword>
<dbReference type="InterPro" id="IPR023404">
    <property type="entry name" value="rSAM_horseshoe"/>
</dbReference>
<dbReference type="GO" id="GO:0140101">
    <property type="term" value="F:catalytic activity, acting on a tRNA"/>
    <property type="evidence" value="ECO:0007669"/>
    <property type="project" value="UniProtKB-ARBA"/>
</dbReference>
<dbReference type="GO" id="GO:0005840">
    <property type="term" value="C:ribosome"/>
    <property type="evidence" value="ECO:0007669"/>
    <property type="project" value="UniProtKB-KW"/>
</dbReference>
<dbReference type="Pfam" id="PF04055">
    <property type="entry name" value="Radical_SAM"/>
    <property type="match status" value="1"/>
</dbReference>
<dbReference type="PANTHER" id="PTHR43837">
    <property type="entry name" value="RIBOSOMAL PROTEIN S12 METHYLTHIOTRANSFERASE RIMO"/>
    <property type="match status" value="1"/>
</dbReference>
<evidence type="ECO:0000313" key="13">
    <source>
        <dbReference type="Proteomes" id="UP000824262"/>
    </source>
</evidence>
<dbReference type="SFLD" id="SFLDG01082">
    <property type="entry name" value="B12-binding_domain_containing"/>
    <property type="match status" value="1"/>
</dbReference>
<dbReference type="InterPro" id="IPR038135">
    <property type="entry name" value="Methylthiotransferase_N_sf"/>
</dbReference>
<evidence type="ECO:0000256" key="6">
    <source>
        <dbReference type="ARBA" id="ARBA00023004"/>
    </source>
</evidence>
<feature type="binding site" evidence="8">
    <location>
        <position position="152"/>
    </location>
    <ligand>
        <name>[4Fe-4S] cluster</name>
        <dbReference type="ChEBI" id="CHEBI:49883"/>
        <label>2</label>
        <note>4Fe-4S-S-AdoMet</note>
    </ligand>
</feature>
<dbReference type="InterPro" id="IPR007197">
    <property type="entry name" value="rSAM"/>
</dbReference>
<evidence type="ECO:0000256" key="4">
    <source>
        <dbReference type="ARBA" id="ARBA00022691"/>
    </source>
</evidence>
<dbReference type="PROSITE" id="PS50926">
    <property type="entry name" value="TRAM"/>
    <property type="match status" value="1"/>
</dbReference>
<evidence type="ECO:0000256" key="7">
    <source>
        <dbReference type="ARBA" id="ARBA00023014"/>
    </source>
</evidence>
<keyword evidence="3 8" id="KW-0808">Transferase</keyword>
<keyword evidence="6 8" id="KW-0408">Iron</keyword>
<dbReference type="Pfam" id="PF00919">
    <property type="entry name" value="UPF0004"/>
    <property type="match status" value="1"/>
</dbReference>
<dbReference type="HAMAP" id="MF_01865">
    <property type="entry name" value="MTTase_RimO"/>
    <property type="match status" value="1"/>
</dbReference>
<dbReference type="EMBL" id="DVGA01000099">
    <property type="protein sequence ID" value="HIQ79370.1"/>
    <property type="molecule type" value="Genomic_DNA"/>
</dbReference>
<proteinExistence type="inferred from homology"/>
<keyword evidence="4 8" id="KW-0949">S-adenosyl-L-methionine</keyword>
<dbReference type="PROSITE" id="PS51918">
    <property type="entry name" value="RADICAL_SAM"/>
    <property type="match status" value="1"/>
</dbReference>
<dbReference type="EC" id="2.8.4.4" evidence="8"/>
<dbReference type="NCBIfam" id="TIGR00089">
    <property type="entry name" value="MiaB/RimO family radical SAM methylthiotransferase"/>
    <property type="match status" value="1"/>
</dbReference>
<dbReference type="InterPro" id="IPR002792">
    <property type="entry name" value="TRAM_dom"/>
</dbReference>
<evidence type="ECO:0000259" key="10">
    <source>
        <dbReference type="PROSITE" id="PS51449"/>
    </source>
</evidence>
<dbReference type="PANTHER" id="PTHR43837:SF1">
    <property type="entry name" value="RIBOSOMAL PROTEIN US12 METHYLTHIOTRANSFERASE RIMO"/>
    <property type="match status" value="1"/>
</dbReference>
<feature type="binding site" evidence="8">
    <location>
        <position position="159"/>
    </location>
    <ligand>
        <name>[4Fe-4S] cluster</name>
        <dbReference type="ChEBI" id="CHEBI:49883"/>
        <label>2</label>
        <note>4Fe-4S-S-AdoMet</note>
    </ligand>
</feature>
<dbReference type="PROSITE" id="PS01278">
    <property type="entry name" value="MTTASE_RADICAL"/>
    <property type="match status" value="1"/>
</dbReference>
<protein>
    <recommendedName>
        <fullName evidence="8">Ribosomal protein uS12 methylthiotransferase RimO</fullName>
        <shortName evidence="8">uS12 MTTase</shortName>
        <shortName evidence="8">uS12 methylthiotransferase</shortName>
        <ecNumber evidence="8">2.8.4.4</ecNumber>
    </recommendedName>
    <alternativeName>
        <fullName evidence="8">Ribosomal protein uS12 (aspartate-C(3))-methylthiotransferase</fullName>
    </alternativeName>
    <alternativeName>
        <fullName evidence="8">Ribosome maturation factor RimO</fullName>
    </alternativeName>
</protein>
<dbReference type="InterPro" id="IPR013848">
    <property type="entry name" value="Methylthiotransferase_N"/>
</dbReference>
<dbReference type="SFLD" id="SFLDS00029">
    <property type="entry name" value="Radical_SAM"/>
    <property type="match status" value="1"/>
</dbReference>
<dbReference type="SFLD" id="SFLDG01061">
    <property type="entry name" value="methylthiotransferase"/>
    <property type="match status" value="1"/>
</dbReference>
<feature type="domain" description="Radical SAM core" evidence="11">
    <location>
        <begin position="138"/>
        <end position="367"/>
    </location>
</feature>
<dbReference type="Gene3D" id="3.40.50.12160">
    <property type="entry name" value="Methylthiotransferase, N-terminal domain"/>
    <property type="match status" value="1"/>
</dbReference>
<feature type="binding site" evidence="8">
    <location>
        <position position="10"/>
    </location>
    <ligand>
        <name>[4Fe-4S] cluster</name>
        <dbReference type="ChEBI" id="CHEBI:49883"/>
        <label>1</label>
    </ligand>
</feature>
<feature type="domain" description="MTTase N-terminal" evidence="10">
    <location>
        <begin position="1"/>
        <end position="116"/>
    </location>
</feature>
<comment type="catalytic activity">
    <reaction evidence="8">
        <text>L-aspartate(89)-[ribosomal protein uS12]-hydrogen + (sulfur carrier)-SH + AH2 + 2 S-adenosyl-L-methionine = 3-methylsulfanyl-L-aspartate(89)-[ribosomal protein uS12]-hydrogen + (sulfur carrier)-H + 5'-deoxyadenosine + L-methionine + A + S-adenosyl-L-homocysteine + 2 H(+)</text>
        <dbReference type="Rhea" id="RHEA:37087"/>
        <dbReference type="Rhea" id="RHEA-COMP:10460"/>
        <dbReference type="Rhea" id="RHEA-COMP:10461"/>
        <dbReference type="Rhea" id="RHEA-COMP:14737"/>
        <dbReference type="Rhea" id="RHEA-COMP:14739"/>
        <dbReference type="ChEBI" id="CHEBI:13193"/>
        <dbReference type="ChEBI" id="CHEBI:15378"/>
        <dbReference type="ChEBI" id="CHEBI:17319"/>
        <dbReference type="ChEBI" id="CHEBI:17499"/>
        <dbReference type="ChEBI" id="CHEBI:29917"/>
        <dbReference type="ChEBI" id="CHEBI:29961"/>
        <dbReference type="ChEBI" id="CHEBI:57844"/>
        <dbReference type="ChEBI" id="CHEBI:57856"/>
        <dbReference type="ChEBI" id="CHEBI:59789"/>
        <dbReference type="ChEBI" id="CHEBI:64428"/>
        <dbReference type="ChEBI" id="CHEBI:73599"/>
        <dbReference type="EC" id="2.8.4.4"/>
    </reaction>
</comment>
<name>A0A9D1CUF3_9FIRM</name>
<comment type="similarity">
    <text evidence="8">Belongs to the methylthiotransferase family. RimO subfamily.</text>
</comment>
<feature type="binding site" evidence="8">
    <location>
        <position position="156"/>
    </location>
    <ligand>
        <name>[4Fe-4S] cluster</name>
        <dbReference type="ChEBI" id="CHEBI:49883"/>
        <label>2</label>
        <note>4Fe-4S-S-AdoMet</note>
    </ligand>
</feature>
<dbReference type="PROSITE" id="PS51449">
    <property type="entry name" value="MTTASE_N"/>
    <property type="match status" value="1"/>
</dbReference>
<dbReference type="CDD" id="cd01335">
    <property type="entry name" value="Radical_SAM"/>
    <property type="match status" value="1"/>
</dbReference>
<dbReference type="Pfam" id="PF18693">
    <property type="entry name" value="TRAM_2"/>
    <property type="match status" value="1"/>
</dbReference>
<evidence type="ECO:0000256" key="8">
    <source>
        <dbReference type="HAMAP-Rule" id="MF_01865"/>
    </source>
</evidence>
<feature type="binding site" evidence="8">
    <location>
        <position position="79"/>
    </location>
    <ligand>
        <name>[4Fe-4S] cluster</name>
        <dbReference type="ChEBI" id="CHEBI:49883"/>
        <label>1</label>
    </ligand>
</feature>
<dbReference type="Gene3D" id="3.80.30.20">
    <property type="entry name" value="tm_1862 like domain"/>
    <property type="match status" value="1"/>
</dbReference>
<dbReference type="Gene3D" id="2.40.50.140">
    <property type="entry name" value="Nucleic acid-binding proteins"/>
    <property type="match status" value="1"/>
</dbReference>
<evidence type="ECO:0000313" key="12">
    <source>
        <dbReference type="EMBL" id="HIQ79370.1"/>
    </source>
</evidence>
<dbReference type="InterPro" id="IPR006638">
    <property type="entry name" value="Elp3/MiaA/NifB-like_rSAM"/>
</dbReference>
<keyword evidence="2 8" id="KW-0963">Cytoplasm</keyword>
<comment type="subcellular location">
    <subcellularLocation>
        <location evidence="8">Cytoplasm</location>
    </subcellularLocation>
</comment>
<dbReference type="GO" id="GO:0035600">
    <property type="term" value="P:tRNA methylthiolation"/>
    <property type="evidence" value="ECO:0007669"/>
    <property type="project" value="UniProtKB-ARBA"/>
</dbReference>
<comment type="cofactor">
    <cofactor evidence="8">
        <name>[4Fe-4S] cluster</name>
        <dbReference type="ChEBI" id="CHEBI:49883"/>
    </cofactor>
    <text evidence="8">Binds 2 [4Fe-4S] clusters. One cluster is coordinated with 3 cysteines and an exchangeable S-adenosyl-L-methionine.</text>
</comment>
<dbReference type="SMART" id="SM00729">
    <property type="entry name" value="Elp3"/>
    <property type="match status" value="1"/>
</dbReference>
<keyword evidence="12" id="KW-0687">Ribonucleoprotein</keyword>
<dbReference type="InterPro" id="IPR005840">
    <property type="entry name" value="Ribosomal_uS12_MeSTrfase_RimO"/>
</dbReference>
<keyword evidence="5 8" id="KW-0479">Metal-binding</keyword>
<evidence type="ECO:0000256" key="2">
    <source>
        <dbReference type="ARBA" id="ARBA00022490"/>
    </source>
</evidence>
<evidence type="ECO:0000259" key="11">
    <source>
        <dbReference type="PROSITE" id="PS51918"/>
    </source>
</evidence>
<evidence type="ECO:0000256" key="5">
    <source>
        <dbReference type="ARBA" id="ARBA00022723"/>
    </source>
</evidence>
<evidence type="ECO:0000256" key="3">
    <source>
        <dbReference type="ARBA" id="ARBA00022679"/>
    </source>
</evidence>
<dbReference type="NCBIfam" id="TIGR01125">
    <property type="entry name" value="30S ribosomal protein S12 methylthiotransferase RimO"/>
    <property type="match status" value="1"/>
</dbReference>
<dbReference type="InterPro" id="IPR005839">
    <property type="entry name" value="Methylthiotransferase"/>
</dbReference>
<organism evidence="12 13">
    <name type="scientific">Candidatus Scatomorpha intestinavium</name>
    <dbReference type="NCBI Taxonomy" id="2840922"/>
    <lineage>
        <taxon>Bacteria</taxon>
        <taxon>Bacillati</taxon>
        <taxon>Bacillota</taxon>
        <taxon>Clostridia</taxon>
        <taxon>Eubacteriales</taxon>
        <taxon>Candidatus Scatomorpha</taxon>
    </lineage>
</organism>
<dbReference type="AlphaFoldDB" id="A0A9D1CUF3"/>
<reference evidence="12" key="1">
    <citation type="submission" date="2020-10" db="EMBL/GenBank/DDBJ databases">
        <authorList>
            <person name="Gilroy R."/>
        </authorList>
    </citation>
    <scope>NUCLEOTIDE SEQUENCE</scope>
    <source>
        <strain evidence="12">ChiBcolR7-354</strain>
    </source>
</reference>
<dbReference type="InterPro" id="IPR012340">
    <property type="entry name" value="NA-bd_OB-fold"/>
</dbReference>
<evidence type="ECO:0000259" key="9">
    <source>
        <dbReference type="PROSITE" id="PS50926"/>
    </source>
</evidence>
<dbReference type="FunFam" id="3.80.30.20:FF:000001">
    <property type="entry name" value="tRNA-2-methylthio-N(6)-dimethylallyladenosine synthase 2"/>
    <property type="match status" value="1"/>
</dbReference>
<keyword evidence="1 8" id="KW-0004">4Fe-4S</keyword>
<reference evidence="12" key="2">
    <citation type="journal article" date="2021" name="PeerJ">
        <title>Extensive microbial diversity within the chicken gut microbiome revealed by metagenomics and culture.</title>
        <authorList>
            <person name="Gilroy R."/>
            <person name="Ravi A."/>
            <person name="Getino M."/>
            <person name="Pursley I."/>
            <person name="Horton D.L."/>
            <person name="Alikhan N.F."/>
            <person name="Baker D."/>
            <person name="Gharbi K."/>
            <person name="Hall N."/>
            <person name="Watson M."/>
            <person name="Adriaenssens E.M."/>
            <person name="Foster-Nyarko E."/>
            <person name="Jarju S."/>
            <person name="Secka A."/>
            <person name="Antonio M."/>
            <person name="Oren A."/>
            <person name="Chaudhuri R.R."/>
            <person name="La Ragione R."/>
            <person name="Hildebrand F."/>
            <person name="Pallen M.J."/>
        </authorList>
    </citation>
    <scope>NUCLEOTIDE SEQUENCE</scope>
    <source>
        <strain evidence="12">ChiBcolR7-354</strain>
    </source>
</reference>
<dbReference type="GO" id="GO:0103039">
    <property type="term" value="F:protein methylthiotransferase activity"/>
    <property type="evidence" value="ECO:0007669"/>
    <property type="project" value="UniProtKB-EC"/>
</dbReference>
<comment type="function">
    <text evidence="8">Catalyzes the methylthiolation of an aspartic acid residue of ribosomal protein uS12.</text>
</comment>
<dbReference type="SFLD" id="SFLDF00274">
    <property type="entry name" value="ribosomal_protein_S12_methylth"/>
    <property type="match status" value="1"/>
</dbReference>
<dbReference type="GO" id="GO:0035599">
    <property type="term" value="F:aspartic acid methylthiotransferase activity"/>
    <property type="evidence" value="ECO:0007669"/>
    <property type="project" value="TreeGrafter"/>
</dbReference>
<dbReference type="InterPro" id="IPR020612">
    <property type="entry name" value="Methylthiotransferase_CS"/>
</dbReference>
<evidence type="ECO:0000256" key="1">
    <source>
        <dbReference type="ARBA" id="ARBA00022485"/>
    </source>
</evidence>
<accession>A0A9D1CUF3</accession>
<dbReference type="GO" id="GO:0046872">
    <property type="term" value="F:metal ion binding"/>
    <property type="evidence" value="ECO:0007669"/>
    <property type="project" value="UniProtKB-KW"/>
</dbReference>
<sequence length="435" mass="47383">MKVSLISLGCPKNQVAAEQMLAALSAAGHEITSDPAEAEAVVVNTCAFIEDAKQEAIDTLLEAAELKNGRLKTLLCAGCLAQLYGGEVMAELPEVDGVVGVGSCDKIAAALESAARGERPVYMDPNDAPVQEAERLVCTGPAWAYLLIAEGCDNRCSYCLIPSIRGPFRSRPVSAILEEARSLAARGYKEIILVAQDLTHYGADFKDGTDLAALLRELCAVDGLEWLRLHYLYPRELNDELIEVIASEPKIVKYLDIPIQHINDEILRKMNRRDRGADIRALLKKLRERIPGLVLRTSLITGLPGEGEAEFEELCEFLREARIERAGVFPLSPEEGTPAAKMPHVDTETARERAETVLSLQAEIMDEWESSLAGSVIEAMCDEYDPETGTARGRAYFDSPGVDGSVVFPGPCMPGSIVQLRVLSAEDGELRCELI</sequence>
<dbReference type="GO" id="GO:0005829">
    <property type="term" value="C:cytosol"/>
    <property type="evidence" value="ECO:0007669"/>
    <property type="project" value="TreeGrafter"/>
</dbReference>
<comment type="caution">
    <text evidence="12">The sequence shown here is derived from an EMBL/GenBank/DDBJ whole genome shotgun (WGS) entry which is preliminary data.</text>
</comment>
<feature type="binding site" evidence="8">
    <location>
        <position position="46"/>
    </location>
    <ligand>
        <name>[4Fe-4S] cluster</name>
        <dbReference type="ChEBI" id="CHEBI:49883"/>
        <label>1</label>
    </ligand>
</feature>
<gene>
    <name evidence="8 12" type="primary">rimO</name>
    <name evidence="12" type="ORF">IAB77_08960</name>
</gene>
<dbReference type="SUPFAM" id="SSF102114">
    <property type="entry name" value="Radical SAM enzymes"/>
    <property type="match status" value="1"/>
</dbReference>
<dbReference type="Proteomes" id="UP000824262">
    <property type="component" value="Unassembled WGS sequence"/>
</dbReference>